<protein>
    <recommendedName>
        <fullName evidence="3">DUF7144 domain-containing protein</fullName>
    </recommendedName>
</protein>
<dbReference type="EMBL" id="BAAARV010000092">
    <property type="protein sequence ID" value="GAA2382378.1"/>
    <property type="molecule type" value="Genomic_DNA"/>
</dbReference>
<feature type="region of interest" description="Disordered" evidence="1">
    <location>
        <begin position="128"/>
        <end position="167"/>
    </location>
</feature>
<dbReference type="Proteomes" id="UP001501444">
    <property type="component" value="Unassembled WGS sequence"/>
</dbReference>
<feature type="compositionally biased region" description="Basic residues" evidence="1">
    <location>
        <begin position="157"/>
        <end position="167"/>
    </location>
</feature>
<gene>
    <name evidence="4" type="ORF">GCM10010170_090640</name>
</gene>
<keyword evidence="5" id="KW-1185">Reference proteome</keyword>
<accession>A0ABN3HK27</accession>
<dbReference type="InterPro" id="IPR055568">
    <property type="entry name" value="DUF7144"/>
</dbReference>
<dbReference type="RefSeq" id="WP_425553923.1">
    <property type="nucleotide sequence ID" value="NZ_BAAARV010000092.1"/>
</dbReference>
<feature type="transmembrane region" description="Helical" evidence="2">
    <location>
        <begin position="49"/>
        <end position="68"/>
    </location>
</feature>
<proteinExistence type="predicted"/>
<evidence type="ECO:0000256" key="2">
    <source>
        <dbReference type="SAM" id="Phobius"/>
    </source>
</evidence>
<evidence type="ECO:0000259" key="3">
    <source>
        <dbReference type="Pfam" id="PF23636"/>
    </source>
</evidence>
<name>A0ABN3HK27_9ACTN</name>
<keyword evidence="2" id="KW-0472">Membrane</keyword>
<dbReference type="Pfam" id="PF23636">
    <property type="entry name" value="DUF7144"/>
    <property type="match status" value="1"/>
</dbReference>
<evidence type="ECO:0000313" key="4">
    <source>
        <dbReference type="EMBL" id="GAA2382378.1"/>
    </source>
</evidence>
<feature type="transmembrane region" description="Helical" evidence="2">
    <location>
        <begin position="99"/>
        <end position="117"/>
    </location>
</feature>
<reference evidence="4 5" key="1">
    <citation type="journal article" date="2019" name="Int. J. Syst. Evol. Microbiol.">
        <title>The Global Catalogue of Microorganisms (GCM) 10K type strain sequencing project: providing services to taxonomists for standard genome sequencing and annotation.</title>
        <authorList>
            <consortium name="The Broad Institute Genomics Platform"/>
            <consortium name="The Broad Institute Genome Sequencing Center for Infectious Disease"/>
            <person name="Wu L."/>
            <person name="Ma J."/>
        </authorList>
    </citation>
    <scope>NUCLEOTIDE SEQUENCE [LARGE SCALE GENOMIC DNA]</scope>
    <source>
        <strain evidence="4 5">JCM 3272</strain>
    </source>
</reference>
<evidence type="ECO:0000256" key="1">
    <source>
        <dbReference type="SAM" id="MobiDB-lite"/>
    </source>
</evidence>
<comment type="caution">
    <text evidence="4">The sequence shown here is derived from an EMBL/GenBank/DDBJ whole genome shotgun (WGS) entry which is preliminary data.</text>
</comment>
<feature type="domain" description="DUF7144" evidence="3">
    <location>
        <begin position="8"/>
        <end position="119"/>
    </location>
</feature>
<keyword evidence="2" id="KW-0812">Transmembrane</keyword>
<keyword evidence="2" id="KW-1133">Transmembrane helix</keyword>
<organism evidence="4 5">
    <name type="scientific">Dactylosporangium salmoneum</name>
    <dbReference type="NCBI Taxonomy" id="53361"/>
    <lineage>
        <taxon>Bacteria</taxon>
        <taxon>Bacillati</taxon>
        <taxon>Actinomycetota</taxon>
        <taxon>Actinomycetes</taxon>
        <taxon>Micromonosporales</taxon>
        <taxon>Micromonosporaceae</taxon>
        <taxon>Dactylosporangium</taxon>
    </lineage>
</organism>
<sequence length="305" mass="31795">MRVKEFRTFGTTMLALVGTLNVSQGLLVGFASGGVGFDRNDVAFTSAGTWAAATVTLGVLLAATGFALRARKPSAKLAAVSVVALHAISQLAMLRAYPAWSLLMVTLDVIILFILTVPRGSVEAAPALDEEPPVAAPRPPTAKLALRRNSRSDAYRGKHKKGGRPVVRHSTERDDIILIDLLTSASDPDGAPLSMQDTVVVTASVGAPVHTVLAEETVEAELVGEPPTAWVRAIGQATVPVPLDDEVADETRVPIQRASLESLDPLIDPLPMVLAGEAAIAAASVSGPGEGEPLAAIGARPYVNR</sequence>
<evidence type="ECO:0000313" key="5">
    <source>
        <dbReference type="Proteomes" id="UP001501444"/>
    </source>
</evidence>